<keyword evidence="4" id="KW-1185">Reference proteome</keyword>
<dbReference type="InterPro" id="IPR043144">
    <property type="entry name" value="Mal/L-sulf/L-lact_DH-like_ah"/>
</dbReference>
<evidence type="ECO:0000256" key="1">
    <source>
        <dbReference type="ARBA" id="ARBA00006056"/>
    </source>
</evidence>
<dbReference type="Proteomes" id="UP000448235">
    <property type="component" value="Unassembled WGS sequence"/>
</dbReference>
<evidence type="ECO:0000256" key="2">
    <source>
        <dbReference type="ARBA" id="ARBA00023002"/>
    </source>
</evidence>
<name>A0A7X4W0D0_9GAMM</name>
<evidence type="ECO:0000313" key="3">
    <source>
        <dbReference type="EMBL" id="NAW13355.1"/>
    </source>
</evidence>
<gene>
    <name evidence="3" type="ORF">GRB80_10890</name>
</gene>
<proteinExistence type="inferred from homology"/>
<evidence type="ECO:0000313" key="4">
    <source>
        <dbReference type="Proteomes" id="UP000448235"/>
    </source>
</evidence>
<dbReference type="EMBL" id="WUTS01000001">
    <property type="protein sequence ID" value="NAW13355.1"/>
    <property type="molecule type" value="Genomic_DNA"/>
</dbReference>
<dbReference type="AlphaFoldDB" id="A0A7X4W0D0"/>
<comment type="caution">
    <text evidence="3">The sequence shown here is derived from an EMBL/GenBank/DDBJ whole genome shotgun (WGS) entry which is preliminary data.</text>
</comment>
<sequence>MKNTDRCSSKPDDFTFLEKGEIENLCYRTLSHHRFSEKQAKALTEFLVAAEIDGCRSHGIYRLLYIIDSLRKGGVVADAQPQIEDVAPGLVKVNAKGGLSPLAFNSGVELLKRKCEESGVAILAINHCVHVTALWVEVEKLARQGIVSLACNPTHSYVAPYGGLNPLLGTNPFAFGWPRDSGTPFVFDFATSEASRGDIELHHREKKPIPEGWGVDRLGNPTQDPGEVLNFGAMLPFGGHKGSALSIMIELLAGPLIGDMTSLESSAHDQGRGCIPYHGEVIIAIDPSVTRGTTAKNGMAGAEQLFSTIIYQGARLPSQRRYEERKKNTSNGVKIDAGLLKEIEGLVK</sequence>
<comment type="similarity">
    <text evidence="1">Belongs to the LDH2/MDH2 oxidoreductase family.</text>
</comment>
<dbReference type="Gene3D" id="1.10.1530.10">
    <property type="match status" value="1"/>
</dbReference>
<dbReference type="PANTHER" id="PTHR11091">
    <property type="entry name" value="OXIDOREDUCTASE-RELATED"/>
    <property type="match status" value="1"/>
</dbReference>
<dbReference type="Pfam" id="PF02615">
    <property type="entry name" value="Ldh_2"/>
    <property type="match status" value="1"/>
</dbReference>
<keyword evidence="2" id="KW-0560">Oxidoreductase</keyword>
<dbReference type="Gene3D" id="3.30.1370.60">
    <property type="entry name" value="Hypothetical oxidoreductase yiak, domain 2"/>
    <property type="match status" value="1"/>
</dbReference>
<dbReference type="GO" id="GO:0016491">
    <property type="term" value="F:oxidoreductase activity"/>
    <property type="evidence" value="ECO:0007669"/>
    <property type="project" value="UniProtKB-KW"/>
</dbReference>
<dbReference type="PANTHER" id="PTHR11091:SF0">
    <property type="entry name" value="MALATE DEHYDROGENASE"/>
    <property type="match status" value="1"/>
</dbReference>
<dbReference type="SUPFAM" id="SSF89733">
    <property type="entry name" value="L-sulfolactate dehydrogenase-like"/>
    <property type="match status" value="1"/>
</dbReference>
<organism evidence="3 4">
    <name type="scientific">Halomonas icarae</name>
    <dbReference type="NCBI Taxonomy" id="2691040"/>
    <lineage>
        <taxon>Bacteria</taxon>
        <taxon>Pseudomonadati</taxon>
        <taxon>Pseudomonadota</taxon>
        <taxon>Gammaproteobacteria</taxon>
        <taxon>Oceanospirillales</taxon>
        <taxon>Halomonadaceae</taxon>
        <taxon>Halomonas</taxon>
    </lineage>
</organism>
<reference evidence="3 4" key="1">
    <citation type="submission" date="2019-12" db="EMBL/GenBank/DDBJ databases">
        <title>Draft genome sequencing of Halomonas icarensis D1-1.</title>
        <authorList>
            <person name="Pandiyan K."/>
            <person name="Kushwaha P."/>
            <person name="Gowdham M."/>
            <person name="Chakdar H."/>
            <person name="Singh A."/>
            <person name="Kumar M."/>
            <person name="Saxena A.K."/>
        </authorList>
    </citation>
    <scope>NUCLEOTIDE SEQUENCE [LARGE SCALE GENOMIC DNA]</scope>
    <source>
        <strain evidence="3 4">D1-1</strain>
    </source>
</reference>
<protein>
    <submittedName>
        <fullName evidence="3">Oxidoreductase</fullName>
    </submittedName>
</protein>
<dbReference type="RefSeq" id="WP_161423595.1">
    <property type="nucleotide sequence ID" value="NZ_JARWMY010000031.1"/>
</dbReference>
<dbReference type="InterPro" id="IPR036111">
    <property type="entry name" value="Mal/L-sulfo/L-lacto_DH-like_sf"/>
</dbReference>
<dbReference type="InterPro" id="IPR043143">
    <property type="entry name" value="Mal/L-sulf/L-lact_DH-like_NADP"/>
</dbReference>
<accession>A0A7X4W0D0</accession>
<dbReference type="InterPro" id="IPR003767">
    <property type="entry name" value="Malate/L-lactate_DH-like"/>
</dbReference>